<name>A0A504XG83_LEIDO</name>
<comment type="caution">
    <text evidence="2">The sequence shown here is derived from an EMBL/GenBank/DDBJ whole genome shotgun (WGS) entry which is preliminary data.</text>
</comment>
<protein>
    <submittedName>
        <fullName evidence="2">Uncharacterized protein</fullName>
    </submittedName>
</protein>
<evidence type="ECO:0000313" key="2">
    <source>
        <dbReference type="EMBL" id="TPP47344.1"/>
    </source>
</evidence>
<proteinExistence type="predicted"/>
<evidence type="ECO:0000313" key="3">
    <source>
        <dbReference type="Proteomes" id="UP000318821"/>
    </source>
</evidence>
<dbReference type="EMBL" id="RHLD01000003">
    <property type="protein sequence ID" value="TPP47344.1"/>
    <property type="molecule type" value="Genomic_DNA"/>
</dbReference>
<evidence type="ECO:0000256" key="1">
    <source>
        <dbReference type="SAM" id="MobiDB-lite"/>
    </source>
</evidence>
<accession>A0A504XG83</accession>
<sequence length="271" mass="28314">MSRPRFSRLCTEGLAVALRLPAETALEAALADVEEALQEVATAPTSSSRRKMQGERPNARPALCFAASNGQAHSADVLPLTHSTVVLGSPTVQASTLAGLQHRDLAKRCTVEATESASAGPLSSPEYAVAAPAETVAQGLEAQPPPCSANLQPPAPRPARWISMAMCAPLPREIKSGKDAWDKSYASPEKTPSPTPPAVTPPPMPSKQPSELSHVPLLLRDAAEVNATRGTARYHEAPQCTSEDSLSTPPVPTTSSSARVVAQLQRTGLAG</sequence>
<gene>
    <name evidence="2" type="ORF">CGC20_34995</name>
</gene>
<feature type="compositionally biased region" description="Pro residues" evidence="1">
    <location>
        <begin position="191"/>
        <end position="206"/>
    </location>
</feature>
<organism evidence="2 3">
    <name type="scientific">Leishmania donovani</name>
    <dbReference type="NCBI Taxonomy" id="5661"/>
    <lineage>
        <taxon>Eukaryota</taxon>
        <taxon>Discoba</taxon>
        <taxon>Euglenozoa</taxon>
        <taxon>Kinetoplastea</taxon>
        <taxon>Metakinetoplastina</taxon>
        <taxon>Trypanosomatida</taxon>
        <taxon>Trypanosomatidae</taxon>
        <taxon>Leishmaniinae</taxon>
        <taxon>Leishmania</taxon>
    </lineage>
</organism>
<feature type="region of interest" description="Disordered" evidence="1">
    <location>
        <begin position="181"/>
        <end position="212"/>
    </location>
</feature>
<reference evidence="3" key="1">
    <citation type="submission" date="2019-02" db="EMBL/GenBank/DDBJ databases">
        <title>FDA dAtabase for Regulatory Grade micrObial Sequences (FDA-ARGOS): Supporting development and validation of Infectious Disease Dx tests.</title>
        <authorList>
            <person name="Duncan R."/>
            <person name="Fisher C."/>
            <person name="Tallon L."/>
            <person name="Sadzewicz L."/>
            <person name="Sengamalay N."/>
            <person name="Ott S."/>
            <person name="Godinez A."/>
            <person name="Nagaraj S."/>
            <person name="Vavikolanu K."/>
            <person name="Vyas G."/>
            <person name="Nadendla S."/>
            <person name="Aluvathingal J."/>
            <person name="Sichtig H."/>
        </authorList>
    </citation>
    <scope>NUCLEOTIDE SEQUENCE [LARGE SCALE GENOMIC DNA]</scope>
    <source>
        <strain evidence="3">FDAARGOS_360</strain>
    </source>
</reference>
<feature type="compositionally biased region" description="Low complexity" evidence="1">
    <location>
        <begin position="245"/>
        <end position="257"/>
    </location>
</feature>
<dbReference type="Proteomes" id="UP000318821">
    <property type="component" value="Unassembled WGS sequence"/>
</dbReference>
<dbReference type="AlphaFoldDB" id="A0A504XG83"/>
<feature type="region of interest" description="Disordered" evidence="1">
    <location>
        <begin position="230"/>
        <end position="259"/>
    </location>
</feature>